<dbReference type="AlphaFoldDB" id="F2LWJ1"/>
<organism evidence="2 3">
    <name type="scientific">Hippea maritima (strain ATCC 700847 / DSM 10411 / MH2)</name>
    <dbReference type="NCBI Taxonomy" id="760142"/>
    <lineage>
        <taxon>Bacteria</taxon>
        <taxon>Pseudomonadati</taxon>
        <taxon>Campylobacterota</taxon>
        <taxon>Desulfurellia</taxon>
        <taxon>Desulfurellales</taxon>
        <taxon>Hippeaceae</taxon>
        <taxon>Hippea</taxon>
    </lineage>
</organism>
<feature type="transmembrane region" description="Helical" evidence="1">
    <location>
        <begin position="12"/>
        <end position="34"/>
    </location>
</feature>
<dbReference type="InterPro" id="IPR012902">
    <property type="entry name" value="N_methyl_site"/>
</dbReference>
<proteinExistence type="predicted"/>
<dbReference type="RefSeq" id="WP_013682138.1">
    <property type="nucleotide sequence ID" value="NC_015318.1"/>
</dbReference>
<keyword evidence="1" id="KW-0472">Membrane</keyword>
<dbReference type="Proteomes" id="UP000008139">
    <property type="component" value="Chromosome"/>
</dbReference>
<sequence length="171" mass="18805">MKFKEKGSGFTLIEVVLSIVVFTLGVVGIMVVFYNTLGKTSNPIIRHRAIEVAQSVMDEILSKKFDNDTPNGGGTIPLNEVNIKKEENTNNTDNFDDVDDFDNLSCITGSNGCFDDITAGYKIKVDVKCAKLDNNKVVIAECPTNFKLIRVEVTSNGLDESYILKALKGNF</sequence>
<keyword evidence="3" id="KW-1185">Reference proteome</keyword>
<dbReference type="eggNOG" id="COG4967">
    <property type="taxonomic scope" value="Bacteria"/>
</dbReference>
<evidence type="ECO:0008006" key="4">
    <source>
        <dbReference type="Google" id="ProtNLM"/>
    </source>
</evidence>
<keyword evidence="1" id="KW-0812">Transmembrane</keyword>
<evidence type="ECO:0000313" key="2">
    <source>
        <dbReference type="EMBL" id="AEA34100.1"/>
    </source>
</evidence>
<dbReference type="HOGENOM" id="CLU_110706_2_0_7"/>
<accession>F2LWJ1</accession>
<dbReference type="PROSITE" id="PS00409">
    <property type="entry name" value="PROKAR_NTER_METHYL"/>
    <property type="match status" value="1"/>
</dbReference>
<dbReference type="OrthoDB" id="5387475at2"/>
<gene>
    <name evidence="2" type="ordered locus">Hipma_1134</name>
</gene>
<reference evidence="3" key="2">
    <citation type="submission" date="2011-03" db="EMBL/GenBank/DDBJ databases">
        <title>The complete genome of Hippea maritima DSM 10411.</title>
        <authorList>
            <consortium name="US DOE Joint Genome Institute (JGI-PGF)"/>
            <person name="Lucas S."/>
            <person name="Copeland A."/>
            <person name="Lapidus A."/>
            <person name="Bruce D."/>
            <person name="Goodwin L."/>
            <person name="Pitluck S."/>
            <person name="Peters L."/>
            <person name="Kyrpides N."/>
            <person name="Mavromatis K."/>
            <person name="Pagani I."/>
            <person name="Ivanova N."/>
            <person name="Mikhailova N."/>
            <person name="Lu M."/>
            <person name="Detter J.C."/>
            <person name="Tapia R."/>
            <person name="Han C."/>
            <person name="Land M."/>
            <person name="Hauser L."/>
            <person name="Markowitz V."/>
            <person name="Cheng J.-F."/>
            <person name="Hugenholtz P."/>
            <person name="Woyke T."/>
            <person name="Wu D."/>
            <person name="Spring S."/>
            <person name="Schroeder M."/>
            <person name="Brambilla E."/>
            <person name="Klenk H.-P."/>
            <person name="Eisen J.A."/>
        </authorList>
    </citation>
    <scope>NUCLEOTIDE SEQUENCE [LARGE SCALE GENOMIC DNA]</scope>
    <source>
        <strain evidence="3">ATCC 700847 / DSM 10411 / MH2</strain>
    </source>
</reference>
<keyword evidence="1" id="KW-1133">Transmembrane helix</keyword>
<name>F2LWJ1_HIPMA</name>
<reference evidence="2 3" key="1">
    <citation type="journal article" date="2011" name="Stand. Genomic Sci.">
        <title>Complete genome sequence of the thermophilic sulfur-reducer Hippea maritima type strain (MH(2)).</title>
        <authorList>
            <person name="Huntemann M."/>
            <person name="Lu M."/>
            <person name="Nolan M."/>
            <person name="Lapidus A."/>
            <person name="Lucas S."/>
            <person name="Hammon N."/>
            <person name="Deshpande S."/>
            <person name="Cheng J.F."/>
            <person name="Tapia R."/>
            <person name="Han C."/>
            <person name="Goodwin L."/>
            <person name="Pitluck S."/>
            <person name="Liolios K."/>
            <person name="Pagani I."/>
            <person name="Ivanova N."/>
            <person name="Ovchinikova G."/>
            <person name="Pati A."/>
            <person name="Chen A."/>
            <person name="Palaniappan K."/>
            <person name="Land M."/>
            <person name="Hauser L."/>
            <person name="Jeffries C.D."/>
            <person name="Detter J.C."/>
            <person name="Brambilla E.M."/>
            <person name="Rohde M."/>
            <person name="Spring S."/>
            <person name="Goker M."/>
            <person name="Woyke T."/>
            <person name="Bristow J."/>
            <person name="Eisen J.A."/>
            <person name="Markowitz V."/>
            <person name="Hugenholtz P."/>
            <person name="Kyrpides N.C."/>
            <person name="Klenk H.P."/>
            <person name="Mavromatis K."/>
        </authorList>
    </citation>
    <scope>NUCLEOTIDE SEQUENCE [LARGE SCALE GENOMIC DNA]</scope>
    <source>
        <strain evidence="3">ATCC 700847 / DSM 10411 / MH2</strain>
    </source>
</reference>
<dbReference type="EMBL" id="CP002606">
    <property type="protein sequence ID" value="AEA34100.1"/>
    <property type="molecule type" value="Genomic_DNA"/>
</dbReference>
<dbReference type="InParanoid" id="F2LWJ1"/>
<evidence type="ECO:0000313" key="3">
    <source>
        <dbReference type="Proteomes" id="UP000008139"/>
    </source>
</evidence>
<evidence type="ECO:0000256" key="1">
    <source>
        <dbReference type="SAM" id="Phobius"/>
    </source>
</evidence>
<dbReference type="STRING" id="760142.Hipma_1134"/>
<dbReference type="KEGG" id="hmr:Hipma_1134"/>
<protein>
    <recommendedName>
        <fullName evidence="4">Prepilin-type N-terminal cleavage/methylation domain-containing protein</fullName>
    </recommendedName>
</protein>